<dbReference type="InterPro" id="IPR020904">
    <property type="entry name" value="Sc_DH/Rdtase_CS"/>
</dbReference>
<proteinExistence type="inferred from homology"/>
<dbReference type="Gene3D" id="3.40.50.720">
    <property type="entry name" value="NAD(P)-binding Rossmann-like Domain"/>
    <property type="match status" value="1"/>
</dbReference>
<dbReference type="PRINTS" id="PR00080">
    <property type="entry name" value="SDRFAMILY"/>
</dbReference>
<dbReference type="PRINTS" id="PR00081">
    <property type="entry name" value="GDHRDH"/>
</dbReference>
<sequence length="291" mass="30781">MDNIRAKTIAITGAARGIGYATAKALLARGARVVIGDRDVALQESAVAELTKLGQVSGYPLDVTDRESFATFLDKARTDGGGHIDVLINNAGVMPVGPFLEQSEQSIRSNIEVNVYGVLTGCQLALPDMVKRRRGHIINIASLSGLIPLPGQVVYVGAKYAVVGLSTALADEMAPHGVDVSVIMPPFTNTDLIAGTKSGGAIKPVEPEEIAAAIVKTLNKPKTHVSVPPPLRFTAQAAQMLPPKGRRWLNKKLGLDNVFLEFDAAKRKSYEDRAQAALGVIDSDGKNSPAP</sequence>
<dbReference type="PROSITE" id="PS00061">
    <property type="entry name" value="ADH_SHORT"/>
    <property type="match status" value="1"/>
</dbReference>
<dbReference type="InterPro" id="IPR002347">
    <property type="entry name" value="SDR_fam"/>
</dbReference>
<evidence type="ECO:0000256" key="3">
    <source>
        <dbReference type="RuleBase" id="RU000363"/>
    </source>
</evidence>
<dbReference type="Pfam" id="PF00106">
    <property type="entry name" value="adh_short"/>
    <property type="match status" value="1"/>
</dbReference>
<dbReference type="SMART" id="SM00822">
    <property type="entry name" value="PKS_KR"/>
    <property type="match status" value="1"/>
</dbReference>
<evidence type="ECO:0000313" key="6">
    <source>
        <dbReference type="Proteomes" id="UP000193964"/>
    </source>
</evidence>
<dbReference type="SUPFAM" id="SSF51735">
    <property type="entry name" value="NAD(P)-binding Rossmann-fold domains"/>
    <property type="match status" value="1"/>
</dbReference>
<comment type="caution">
    <text evidence="5">The sequence shown here is derived from an EMBL/GenBank/DDBJ whole genome shotgun (WGS) entry which is preliminary data.</text>
</comment>
<dbReference type="InterPro" id="IPR057326">
    <property type="entry name" value="KR_dom"/>
</dbReference>
<protein>
    <submittedName>
        <fullName evidence="5">Short-chain dehydrogenase</fullName>
    </submittedName>
</protein>
<reference evidence="5 6" key="1">
    <citation type="submission" date="2016-01" db="EMBL/GenBank/DDBJ databases">
        <title>The new phylogeny of the genus Mycobacterium.</title>
        <authorList>
            <person name="Tarcisio F."/>
            <person name="Conor M."/>
            <person name="Antonella G."/>
            <person name="Elisabetta G."/>
            <person name="Giulia F.S."/>
            <person name="Sara T."/>
            <person name="Anna F."/>
            <person name="Clotilde B."/>
            <person name="Roberto B."/>
            <person name="Veronica D.S."/>
            <person name="Fabio R."/>
            <person name="Monica P."/>
            <person name="Olivier J."/>
            <person name="Enrico T."/>
            <person name="Nicola S."/>
        </authorList>
    </citation>
    <scope>NUCLEOTIDE SEQUENCE [LARGE SCALE GENOMIC DNA]</scope>
    <source>
        <strain evidence="5 6">ATCC 700010</strain>
    </source>
</reference>
<dbReference type="RefSeq" id="WP_085145736.1">
    <property type="nucleotide sequence ID" value="NZ_JACKUA010000040.1"/>
</dbReference>
<evidence type="ECO:0000259" key="4">
    <source>
        <dbReference type="SMART" id="SM00822"/>
    </source>
</evidence>
<dbReference type="Proteomes" id="UP000193964">
    <property type="component" value="Unassembled WGS sequence"/>
</dbReference>
<dbReference type="EMBL" id="LQQA01000018">
    <property type="protein sequence ID" value="ORX13643.1"/>
    <property type="molecule type" value="Genomic_DNA"/>
</dbReference>
<name>A0A1X2F5E0_9MYCO</name>
<dbReference type="AlphaFoldDB" id="A0A1X2F5E0"/>
<dbReference type="PANTHER" id="PTHR44196">
    <property type="entry name" value="DEHYDROGENASE/REDUCTASE SDR FAMILY MEMBER 7B"/>
    <property type="match status" value="1"/>
</dbReference>
<dbReference type="PANTHER" id="PTHR44196:SF1">
    <property type="entry name" value="DEHYDROGENASE_REDUCTASE SDR FAMILY MEMBER 7B"/>
    <property type="match status" value="1"/>
</dbReference>
<dbReference type="GO" id="GO:0016491">
    <property type="term" value="F:oxidoreductase activity"/>
    <property type="evidence" value="ECO:0007669"/>
    <property type="project" value="UniProtKB-KW"/>
</dbReference>
<evidence type="ECO:0000256" key="2">
    <source>
        <dbReference type="ARBA" id="ARBA00023002"/>
    </source>
</evidence>
<dbReference type="InterPro" id="IPR036291">
    <property type="entry name" value="NAD(P)-bd_dom_sf"/>
</dbReference>
<feature type="domain" description="Ketoreductase" evidence="4">
    <location>
        <begin position="7"/>
        <end position="196"/>
    </location>
</feature>
<keyword evidence="2" id="KW-0560">Oxidoreductase</keyword>
<evidence type="ECO:0000256" key="1">
    <source>
        <dbReference type="ARBA" id="ARBA00006484"/>
    </source>
</evidence>
<comment type="similarity">
    <text evidence="1 3">Belongs to the short-chain dehydrogenases/reductases (SDR) family.</text>
</comment>
<dbReference type="NCBIfam" id="NF005878">
    <property type="entry name" value="PRK07825.1"/>
    <property type="match status" value="1"/>
</dbReference>
<gene>
    <name evidence="5" type="ORF">AWC31_29815</name>
</gene>
<dbReference type="GO" id="GO:0016020">
    <property type="term" value="C:membrane"/>
    <property type="evidence" value="ECO:0007669"/>
    <property type="project" value="TreeGrafter"/>
</dbReference>
<evidence type="ECO:0000313" key="5">
    <source>
        <dbReference type="EMBL" id="ORX13643.1"/>
    </source>
</evidence>
<organism evidence="5 6">
    <name type="scientific">Mycolicibacterium wolinskyi</name>
    <dbReference type="NCBI Taxonomy" id="59750"/>
    <lineage>
        <taxon>Bacteria</taxon>
        <taxon>Bacillati</taxon>
        <taxon>Actinomycetota</taxon>
        <taxon>Actinomycetes</taxon>
        <taxon>Mycobacteriales</taxon>
        <taxon>Mycobacteriaceae</taxon>
        <taxon>Mycolicibacterium</taxon>
    </lineage>
</organism>
<accession>A0A1X2F5E0</accession>
<dbReference type="CDD" id="cd05233">
    <property type="entry name" value="SDR_c"/>
    <property type="match status" value="1"/>
</dbReference>
<dbReference type="OrthoDB" id="9775296at2"/>